<dbReference type="InterPro" id="IPR023780">
    <property type="entry name" value="Chromo_domain"/>
</dbReference>
<keyword evidence="2" id="KW-0539">Nucleus</keyword>
<dbReference type="InterPro" id="IPR051219">
    <property type="entry name" value="Heterochromatin_chromo-domain"/>
</dbReference>
<feature type="region of interest" description="Disordered" evidence="3">
    <location>
        <begin position="79"/>
        <end position="110"/>
    </location>
</feature>
<dbReference type="PROSITE" id="PS50013">
    <property type="entry name" value="CHROMO_2"/>
    <property type="match status" value="1"/>
</dbReference>
<proteinExistence type="predicted"/>
<dbReference type="InterPro" id="IPR000953">
    <property type="entry name" value="Chromo/chromo_shadow_dom"/>
</dbReference>
<evidence type="ECO:0000313" key="5">
    <source>
        <dbReference type="EMBL" id="KAF1804985.1"/>
    </source>
</evidence>
<dbReference type="Proteomes" id="UP000469890">
    <property type="component" value="Unassembled WGS sequence"/>
</dbReference>
<evidence type="ECO:0000313" key="6">
    <source>
        <dbReference type="Proteomes" id="UP000469890"/>
    </source>
</evidence>
<comment type="subcellular location">
    <subcellularLocation>
        <location evidence="1">Nucleus</location>
    </subcellularLocation>
</comment>
<dbReference type="CDD" id="cd00024">
    <property type="entry name" value="CD_CSD"/>
    <property type="match status" value="1"/>
</dbReference>
<comment type="caution">
    <text evidence="5">The sequence shown here is derived from an EMBL/GenBank/DDBJ whole genome shotgun (WGS) entry which is preliminary data.</text>
</comment>
<dbReference type="Pfam" id="PF00385">
    <property type="entry name" value="Chromo"/>
    <property type="match status" value="1"/>
</dbReference>
<dbReference type="GO" id="GO:0005634">
    <property type="term" value="C:nucleus"/>
    <property type="evidence" value="ECO:0007669"/>
    <property type="project" value="UniProtKB-SubCell"/>
</dbReference>
<organism evidence="5 6">
    <name type="scientific">Mucor circinelloides f. lusitanicus</name>
    <name type="common">Mucor racemosus var. lusitanicus</name>
    <dbReference type="NCBI Taxonomy" id="29924"/>
    <lineage>
        <taxon>Eukaryota</taxon>
        <taxon>Fungi</taxon>
        <taxon>Fungi incertae sedis</taxon>
        <taxon>Mucoromycota</taxon>
        <taxon>Mucoromycotina</taxon>
        <taxon>Mucoromycetes</taxon>
        <taxon>Mucorales</taxon>
        <taxon>Mucorineae</taxon>
        <taxon>Mucoraceae</taxon>
        <taxon>Mucor</taxon>
    </lineage>
</organism>
<evidence type="ECO:0000256" key="2">
    <source>
        <dbReference type="ARBA" id="ARBA00023242"/>
    </source>
</evidence>
<protein>
    <recommendedName>
        <fullName evidence="4">Chromo domain-containing protein</fullName>
    </recommendedName>
</protein>
<feature type="compositionally biased region" description="Basic and acidic residues" evidence="3">
    <location>
        <begin position="79"/>
        <end position="95"/>
    </location>
</feature>
<sequence>MEEEYEVEKIVGHRVFKGKVVKYIVKWKGYPSSDNTTENATIMHDDVPELCAAYWATCKEKRPDNVPQVATEELKPLLKEEQEQKSEPNVEHDRAVSSSAPEPPQAKKMKKNMEHIPDYMVKLGYQFPTHWPNKKTEWDVDVKKVCVQASPIDAKVRFTYLEWNNGEKTIHSMKEAHEMIPEKLIHYYEERLQFV</sequence>
<evidence type="ECO:0000256" key="3">
    <source>
        <dbReference type="SAM" id="MobiDB-lite"/>
    </source>
</evidence>
<feature type="domain" description="Chromo" evidence="4">
    <location>
        <begin position="5"/>
        <end position="66"/>
    </location>
</feature>
<dbReference type="EMBL" id="JAAECE010000002">
    <property type="protein sequence ID" value="KAF1804985.1"/>
    <property type="molecule type" value="Genomic_DNA"/>
</dbReference>
<dbReference type="PANTHER" id="PTHR22812">
    <property type="entry name" value="CHROMOBOX PROTEIN"/>
    <property type="match status" value="1"/>
</dbReference>
<reference evidence="5 6" key="1">
    <citation type="submission" date="2019-09" db="EMBL/GenBank/DDBJ databases">
        <authorList>
            <consortium name="DOE Joint Genome Institute"/>
            <person name="Mondo S.J."/>
            <person name="Navarro-Mendoza M.I."/>
            <person name="Perez-Arques C."/>
            <person name="Panchal S."/>
            <person name="Nicolas F.E."/>
            <person name="Ganguly P."/>
            <person name="Pangilinan J."/>
            <person name="Grigoriev I."/>
            <person name="Heitman J."/>
            <person name="Sanya K."/>
            <person name="Garre V."/>
        </authorList>
    </citation>
    <scope>NUCLEOTIDE SEQUENCE [LARGE SCALE GENOMIC DNA]</scope>
    <source>
        <strain evidence="5 6">MU402</strain>
    </source>
</reference>
<evidence type="ECO:0000256" key="1">
    <source>
        <dbReference type="ARBA" id="ARBA00004123"/>
    </source>
</evidence>
<dbReference type="SMART" id="SM00298">
    <property type="entry name" value="CHROMO"/>
    <property type="match status" value="1"/>
</dbReference>
<dbReference type="InterPro" id="IPR008251">
    <property type="entry name" value="Chromo_shadow_dom"/>
</dbReference>
<evidence type="ECO:0000259" key="4">
    <source>
        <dbReference type="PROSITE" id="PS50013"/>
    </source>
</evidence>
<dbReference type="SUPFAM" id="SSF54160">
    <property type="entry name" value="Chromo domain-like"/>
    <property type="match status" value="2"/>
</dbReference>
<dbReference type="Pfam" id="PF01393">
    <property type="entry name" value="Chromo_shadow"/>
    <property type="match status" value="1"/>
</dbReference>
<accession>A0A8H4BMA3</accession>
<name>A0A8H4BMA3_MUCCL</name>
<dbReference type="Gene3D" id="2.40.50.40">
    <property type="match status" value="2"/>
</dbReference>
<dbReference type="InterPro" id="IPR016197">
    <property type="entry name" value="Chromo-like_dom_sf"/>
</dbReference>
<gene>
    <name evidence="5" type="ORF">FB192DRAFT_1276535</name>
</gene>
<dbReference type="AlphaFoldDB" id="A0A8H4BMA3"/>